<dbReference type="Proteomes" id="UP000000491">
    <property type="component" value="Chromosome"/>
</dbReference>
<dbReference type="Gene3D" id="3.40.50.720">
    <property type="entry name" value="NAD(P)-binding Rossmann-like Domain"/>
    <property type="match status" value="1"/>
</dbReference>
<gene>
    <name evidence="1" type="ordered locus">Zymop_1689</name>
</gene>
<name>F8ERW4_ZYMMT</name>
<reference evidence="1 2" key="1">
    <citation type="journal article" date="2011" name="J. Bacteriol.">
        <title>Genome sequence of the ethanol-producing Zymomonas mobilis subsp. pomaceae lectotype strain ATCC 29192.</title>
        <authorList>
            <person name="Kouvelis V.N."/>
            <person name="Davenport K.W."/>
            <person name="Brettin T.S."/>
            <person name="Bruce D."/>
            <person name="Detter C."/>
            <person name="Han C.S."/>
            <person name="Nolan M."/>
            <person name="Tapia R."/>
            <person name="Damoulaki A."/>
            <person name="Kyrpides N.C."/>
            <person name="Typas M.A."/>
            <person name="Pappas K.M."/>
        </authorList>
    </citation>
    <scope>NUCLEOTIDE SEQUENCE [LARGE SCALE GENOMIC DNA]</scope>
    <source>
        <strain evidence="2">ATCC 29192 / DSM 22645 / JCM 10191 / CCUG 17912 / NBRC 13757 / NCIMB 11200 / NRRL B-4491 / Barker I</strain>
    </source>
</reference>
<dbReference type="RefSeq" id="WP_013934965.1">
    <property type="nucleotide sequence ID" value="NC_015709.1"/>
</dbReference>
<protein>
    <submittedName>
        <fullName evidence="1">Short chain dehydrogenase</fullName>
    </submittedName>
</protein>
<dbReference type="PATRIC" id="fig|579138.3.peg.1799"/>
<evidence type="ECO:0000313" key="1">
    <source>
        <dbReference type="EMBL" id="AEI38577.1"/>
    </source>
</evidence>
<dbReference type="SUPFAM" id="SSF51735">
    <property type="entry name" value="NAD(P)-binding Rossmann-fold domains"/>
    <property type="match status" value="1"/>
</dbReference>
<proteinExistence type="predicted"/>
<sequence>MTSILITGAGTGFGQEIALRLASQGLSIIAGVEIPSQIYSL</sequence>
<organism evidence="1 2">
    <name type="scientific">Zymomonas mobilis subsp. pomaceae (strain ATCC 29192 / DSM 22645 / JCM 10191 / CCUG 17912 / NBRC 13757 / NCIMB 11200 / NRRL B-4491 / Barker I)</name>
    <dbReference type="NCBI Taxonomy" id="579138"/>
    <lineage>
        <taxon>Bacteria</taxon>
        <taxon>Pseudomonadati</taxon>
        <taxon>Pseudomonadota</taxon>
        <taxon>Alphaproteobacteria</taxon>
        <taxon>Sphingomonadales</taxon>
        <taxon>Zymomonadaceae</taxon>
        <taxon>Zymomonas</taxon>
    </lineage>
</organism>
<dbReference type="HOGENOM" id="CLU_3279178_0_0_5"/>
<dbReference type="eggNOG" id="COG1028">
    <property type="taxonomic scope" value="Bacteria"/>
</dbReference>
<dbReference type="KEGG" id="zmp:Zymop_1689"/>
<evidence type="ECO:0000313" key="2">
    <source>
        <dbReference type="Proteomes" id="UP000000491"/>
    </source>
</evidence>
<dbReference type="EMBL" id="CP002865">
    <property type="protein sequence ID" value="AEI38577.1"/>
    <property type="molecule type" value="Genomic_DNA"/>
</dbReference>
<accession>F8ERW4</accession>
<dbReference type="AlphaFoldDB" id="F8ERW4"/>
<dbReference type="InterPro" id="IPR036291">
    <property type="entry name" value="NAD(P)-bd_dom_sf"/>
</dbReference>